<organism evidence="2 3">
    <name type="scientific">Golovinomyces cichoracearum</name>
    <dbReference type="NCBI Taxonomy" id="62708"/>
    <lineage>
        <taxon>Eukaryota</taxon>
        <taxon>Fungi</taxon>
        <taxon>Dikarya</taxon>
        <taxon>Ascomycota</taxon>
        <taxon>Pezizomycotina</taxon>
        <taxon>Leotiomycetes</taxon>
        <taxon>Erysiphales</taxon>
        <taxon>Erysiphaceae</taxon>
        <taxon>Golovinomyces</taxon>
    </lineage>
</organism>
<dbReference type="Proteomes" id="UP000283383">
    <property type="component" value="Unassembled WGS sequence"/>
</dbReference>
<feature type="compositionally biased region" description="Polar residues" evidence="1">
    <location>
        <begin position="1"/>
        <end position="12"/>
    </location>
</feature>
<feature type="region of interest" description="Disordered" evidence="1">
    <location>
        <begin position="76"/>
        <end position="155"/>
    </location>
</feature>
<evidence type="ECO:0000256" key="1">
    <source>
        <dbReference type="SAM" id="MobiDB-lite"/>
    </source>
</evidence>
<accession>A0A420JB47</accession>
<reference evidence="2 3" key="1">
    <citation type="journal article" date="2018" name="BMC Genomics">
        <title>Comparative genome analyses reveal sequence features reflecting distinct modes of host-adaptation between dicot and monocot powdery mildew.</title>
        <authorList>
            <person name="Wu Y."/>
            <person name="Ma X."/>
            <person name="Pan Z."/>
            <person name="Kale S.D."/>
            <person name="Song Y."/>
            <person name="King H."/>
            <person name="Zhang Q."/>
            <person name="Presley C."/>
            <person name="Deng X."/>
            <person name="Wei C.I."/>
            <person name="Xiao S."/>
        </authorList>
    </citation>
    <scope>NUCLEOTIDE SEQUENCE [LARGE SCALE GENOMIC DNA]</scope>
    <source>
        <strain evidence="2">UMSG3</strain>
    </source>
</reference>
<feature type="compositionally biased region" description="Basic and acidic residues" evidence="1">
    <location>
        <begin position="13"/>
        <end position="25"/>
    </location>
</feature>
<evidence type="ECO:0000313" key="3">
    <source>
        <dbReference type="Proteomes" id="UP000283383"/>
    </source>
</evidence>
<feature type="region of interest" description="Disordered" evidence="1">
    <location>
        <begin position="1"/>
        <end position="54"/>
    </location>
</feature>
<keyword evidence="3" id="KW-1185">Reference proteome</keyword>
<feature type="compositionally biased region" description="Basic and acidic residues" evidence="1">
    <location>
        <begin position="37"/>
        <end position="54"/>
    </location>
</feature>
<name>A0A420JB47_9PEZI</name>
<dbReference type="EMBL" id="MCBQ01000354">
    <property type="protein sequence ID" value="RKF84023.1"/>
    <property type="molecule type" value="Genomic_DNA"/>
</dbReference>
<sequence length="155" mass="17338">MSNVSNALVQTEHSSELPHESKKQGEIPTILPPKIDSTTHLHESEAQHVPDIKSDEIILPQKLNHDVSKFIENKTPCTISKDDSNEIVSTPSSSSSLTAEEEVKVSPSDNDLELLNGIKRQLPFDNQTNLEPKSKRDTRRSQGDLRMRYLTRGAN</sequence>
<feature type="compositionally biased region" description="Basic and acidic residues" evidence="1">
    <location>
        <begin position="132"/>
        <end position="147"/>
    </location>
</feature>
<comment type="caution">
    <text evidence="2">The sequence shown here is derived from an EMBL/GenBank/DDBJ whole genome shotgun (WGS) entry which is preliminary data.</text>
</comment>
<dbReference type="AlphaFoldDB" id="A0A420JB47"/>
<evidence type="ECO:0000313" key="2">
    <source>
        <dbReference type="EMBL" id="RKF84023.1"/>
    </source>
</evidence>
<proteinExistence type="predicted"/>
<gene>
    <name evidence="2" type="ORF">GcM3_003006</name>
</gene>
<protein>
    <submittedName>
        <fullName evidence="2">Uncharacterized protein</fullName>
    </submittedName>
</protein>